<evidence type="ECO:0000256" key="2">
    <source>
        <dbReference type="ARBA" id="ARBA00022823"/>
    </source>
</evidence>
<dbReference type="InterPro" id="IPR014958">
    <property type="entry name" value="DGC"/>
</dbReference>
<dbReference type="EMBL" id="MLBF01000004">
    <property type="protein sequence ID" value="OLN33208.1"/>
    <property type="molecule type" value="Genomic_DNA"/>
</dbReference>
<gene>
    <name evidence="3" type="primary">gcvH</name>
    <name evidence="5" type="ORF">DSOL_0935</name>
</gene>
<name>A0A1Q8R0Q7_9FIRM</name>
<dbReference type="AlphaFoldDB" id="A0A1Q8R0Q7"/>
<dbReference type="GO" id="GO:0005737">
    <property type="term" value="C:cytoplasm"/>
    <property type="evidence" value="ECO:0007669"/>
    <property type="project" value="TreeGrafter"/>
</dbReference>
<proteinExistence type="inferred from homology"/>
<dbReference type="OrthoDB" id="9796712at2"/>
<evidence type="ECO:0000313" key="5">
    <source>
        <dbReference type="EMBL" id="OLN33208.1"/>
    </source>
</evidence>
<feature type="domain" description="Lipoyl-binding" evidence="4">
    <location>
        <begin position="178"/>
        <end position="260"/>
    </location>
</feature>
<keyword evidence="2 3" id="KW-0450">Lipoyl</keyword>
<dbReference type="InterPro" id="IPR003016">
    <property type="entry name" value="2-oxoA_DH_lipoyl-BS"/>
</dbReference>
<reference evidence="5 6" key="1">
    <citation type="submission" date="2016-09" db="EMBL/GenBank/DDBJ databases">
        <title>Complete genome of Desulfosporosinus sp. OL.</title>
        <authorList>
            <person name="Mardanov A."/>
            <person name="Beletsky A."/>
            <person name="Panova A."/>
            <person name="Karnachuk O."/>
            <person name="Ravin N."/>
        </authorList>
    </citation>
    <scope>NUCLEOTIDE SEQUENCE [LARGE SCALE GENOMIC DNA]</scope>
    <source>
        <strain evidence="5 6">OL</strain>
    </source>
</reference>
<dbReference type="Pfam" id="PF01597">
    <property type="entry name" value="GCV_H"/>
    <property type="match status" value="1"/>
</dbReference>
<dbReference type="SUPFAM" id="SSF51230">
    <property type="entry name" value="Single hybrid motif"/>
    <property type="match status" value="1"/>
</dbReference>
<dbReference type="PANTHER" id="PTHR11715">
    <property type="entry name" value="GLYCINE CLEAVAGE SYSTEM H PROTEIN"/>
    <property type="match status" value="1"/>
</dbReference>
<dbReference type="InterPro" id="IPR033753">
    <property type="entry name" value="GCV_H/Fam206"/>
</dbReference>
<keyword evidence="6" id="KW-1185">Reference proteome</keyword>
<dbReference type="InterPro" id="IPR011053">
    <property type="entry name" value="Single_hybrid_motif"/>
</dbReference>
<dbReference type="Proteomes" id="UP000186102">
    <property type="component" value="Unassembled WGS sequence"/>
</dbReference>
<dbReference type="HAMAP" id="MF_00272">
    <property type="entry name" value="GcvH"/>
    <property type="match status" value="1"/>
</dbReference>
<evidence type="ECO:0000256" key="3">
    <source>
        <dbReference type="HAMAP-Rule" id="MF_00272"/>
    </source>
</evidence>
<evidence type="ECO:0000259" key="4">
    <source>
        <dbReference type="PROSITE" id="PS50968"/>
    </source>
</evidence>
<evidence type="ECO:0000256" key="1">
    <source>
        <dbReference type="ARBA" id="ARBA00009249"/>
    </source>
</evidence>
<accession>A0A1Q8R0Q7</accession>
<dbReference type="RefSeq" id="WP_075363702.1">
    <property type="nucleotide sequence ID" value="NZ_MLBF01000004.1"/>
</dbReference>
<evidence type="ECO:0000313" key="6">
    <source>
        <dbReference type="Proteomes" id="UP000186102"/>
    </source>
</evidence>
<comment type="similarity">
    <text evidence="1 3">Belongs to the GcvH family.</text>
</comment>
<dbReference type="InterPro" id="IPR000089">
    <property type="entry name" value="Biotin_lipoyl"/>
</dbReference>
<dbReference type="Pfam" id="PF08859">
    <property type="entry name" value="DGC"/>
    <property type="match status" value="1"/>
</dbReference>
<dbReference type="STRING" id="1888891.DSOL_0935"/>
<dbReference type="PROSITE" id="PS50968">
    <property type="entry name" value="BIOTINYL_LIPOYL"/>
    <property type="match status" value="1"/>
</dbReference>
<organism evidence="5 6">
    <name type="scientific">Desulfosporosinus metallidurans</name>
    <dbReference type="NCBI Taxonomy" id="1888891"/>
    <lineage>
        <taxon>Bacteria</taxon>
        <taxon>Bacillati</taxon>
        <taxon>Bacillota</taxon>
        <taxon>Clostridia</taxon>
        <taxon>Eubacteriales</taxon>
        <taxon>Desulfitobacteriaceae</taxon>
        <taxon>Desulfosporosinus</taxon>
    </lineage>
</organism>
<dbReference type="GO" id="GO:0019464">
    <property type="term" value="P:glycine decarboxylation via glycine cleavage system"/>
    <property type="evidence" value="ECO:0007669"/>
    <property type="project" value="UniProtKB-UniRule"/>
</dbReference>
<protein>
    <recommendedName>
        <fullName evidence="3">Glycine cleavage system H protein</fullName>
    </recommendedName>
</protein>
<sequence length="290" mass="32365">MSKSFAVLPCNGLDKGAGCIAREIALNLVENSESDMICPVLYRVADARYTKIAQGKPLLVIDGCQTRCASKLASEKGLKVTTKLTVTEEAKNRGLELGDSLRLGEKELKLAEMVADKLLREKEMETAQGSEALSTSETVYPETYDYEVYKKDKFIFRVPKEGFLFNENDSWVYIAGNKARIGVTDYVQQSLSDIMFFTPPVVGNEVEQFGELGEIESGKAVFEVVSPVSGKITAVNEELSAAPELINQNPYEKGWIAEIKLSDWESDKELLLEFEGYFTILKRKVDEFHV</sequence>
<dbReference type="GO" id="GO:0009249">
    <property type="term" value="P:protein lipoylation"/>
    <property type="evidence" value="ECO:0007669"/>
    <property type="project" value="TreeGrafter"/>
</dbReference>
<dbReference type="PANTHER" id="PTHR11715:SF3">
    <property type="entry name" value="GLYCINE CLEAVAGE SYSTEM H PROTEIN-RELATED"/>
    <property type="match status" value="1"/>
</dbReference>
<dbReference type="InterPro" id="IPR002930">
    <property type="entry name" value="GCV_H"/>
</dbReference>
<dbReference type="Gene3D" id="2.40.50.100">
    <property type="match status" value="1"/>
</dbReference>
<dbReference type="GO" id="GO:0005960">
    <property type="term" value="C:glycine cleavage complex"/>
    <property type="evidence" value="ECO:0007669"/>
    <property type="project" value="InterPro"/>
</dbReference>
<comment type="cofactor">
    <cofactor evidence="3">
        <name>(R)-lipoate</name>
        <dbReference type="ChEBI" id="CHEBI:83088"/>
    </cofactor>
    <text evidence="3">Binds 1 lipoyl cofactor covalently.</text>
</comment>
<dbReference type="PROSITE" id="PS00189">
    <property type="entry name" value="LIPOYL"/>
    <property type="match status" value="1"/>
</dbReference>
<dbReference type="CDD" id="cd06848">
    <property type="entry name" value="GCS_H"/>
    <property type="match status" value="1"/>
</dbReference>
<comment type="caution">
    <text evidence="5">The sequence shown here is derived from an EMBL/GenBank/DDBJ whole genome shotgun (WGS) entry which is preliminary data.</text>
</comment>
<comment type="function">
    <text evidence="3">The glycine cleavage system catalyzes the degradation of glycine. The H protein shuttles the methylamine group of glycine from the P protein to the T protein.</text>
</comment>
<comment type="subunit">
    <text evidence="3">The glycine cleavage system is composed of four proteins: P, T, L and H.</text>
</comment>
<feature type="modified residue" description="N6-lipoyllysine" evidence="3">
    <location>
        <position position="219"/>
    </location>
</feature>